<sequence>MQMLHFWHATRRGTRAPRRPHRTVLVLLALVAALGIGAQVFLWLCWPHGQFALEAEDGSLAALEGFTVQGGRFGSGDTGLAFTLSDGVLTSAPARKPPAAPAPRSFTSNARLAVPTEDYAALNAGAESTTVASKGGAFGFSHSWYGATYLAETRTLQLTETISVESVPGQSGPNGSVRLNLGSVFYPQPVPVQATRYEPGAPAQLSSGYTGSGDAYATARAVPEDWAAKAGVDLLTAGDEPLLFVRPLAIGTDLARGIYRITAALSDAEIAALPADAALGDTPIRSEATPYGEVVCICALEDRETPLLQLAVCGESRVLVTLNDAGDVRLRLFDENWNLTQDTVLTTQPLQPPAWEHGLATSEYELFPLIGLREDEIAFLIYPKAADAAADAWIKMVVARIEEGRVAAQEILSSAGTTGAPIAAGLRNDGGAVMTVSFAQHTERSGIYRALMENPAPFGPSFSLSGDE</sequence>
<feature type="non-terminal residue" evidence="1">
    <location>
        <position position="468"/>
    </location>
</feature>
<dbReference type="EMBL" id="DWYG01000154">
    <property type="protein sequence ID" value="HJB42648.1"/>
    <property type="molecule type" value="Genomic_DNA"/>
</dbReference>
<comment type="caution">
    <text evidence="1">The sequence shown here is derived from an EMBL/GenBank/DDBJ whole genome shotgun (WGS) entry which is preliminary data.</text>
</comment>
<protein>
    <submittedName>
        <fullName evidence="1">Uncharacterized protein</fullName>
    </submittedName>
</protein>
<organism evidence="1 2">
    <name type="scientific">Candidatus Gemmiger avicola</name>
    <dbReference type="NCBI Taxonomy" id="2838605"/>
    <lineage>
        <taxon>Bacteria</taxon>
        <taxon>Bacillati</taxon>
        <taxon>Bacillota</taxon>
        <taxon>Clostridia</taxon>
        <taxon>Eubacteriales</taxon>
        <taxon>Gemmiger</taxon>
    </lineage>
</organism>
<reference evidence="1" key="1">
    <citation type="journal article" date="2021" name="PeerJ">
        <title>Extensive microbial diversity within the chicken gut microbiome revealed by metagenomics and culture.</title>
        <authorList>
            <person name="Gilroy R."/>
            <person name="Ravi A."/>
            <person name="Getino M."/>
            <person name="Pursley I."/>
            <person name="Horton D.L."/>
            <person name="Alikhan N.F."/>
            <person name="Baker D."/>
            <person name="Gharbi K."/>
            <person name="Hall N."/>
            <person name="Watson M."/>
            <person name="Adriaenssens E.M."/>
            <person name="Foster-Nyarko E."/>
            <person name="Jarju S."/>
            <person name="Secka A."/>
            <person name="Antonio M."/>
            <person name="Oren A."/>
            <person name="Chaudhuri R.R."/>
            <person name="La Ragione R."/>
            <person name="Hildebrand F."/>
            <person name="Pallen M.J."/>
        </authorList>
    </citation>
    <scope>NUCLEOTIDE SEQUENCE</scope>
    <source>
        <strain evidence="1">ChiBcec8-13705</strain>
    </source>
</reference>
<name>A0A9D2S3B9_9FIRM</name>
<reference evidence="1" key="2">
    <citation type="submission" date="2021-04" db="EMBL/GenBank/DDBJ databases">
        <authorList>
            <person name="Gilroy R."/>
        </authorList>
    </citation>
    <scope>NUCLEOTIDE SEQUENCE</scope>
    <source>
        <strain evidence="1">ChiBcec8-13705</strain>
    </source>
</reference>
<accession>A0A9D2S3B9</accession>
<gene>
    <name evidence="1" type="ORF">H9945_09135</name>
</gene>
<proteinExistence type="predicted"/>
<dbReference type="Proteomes" id="UP000886803">
    <property type="component" value="Unassembled WGS sequence"/>
</dbReference>
<evidence type="ECO:0000313" key="1">
    <source>
        <dbReference type="EMBL" id="HJB42648.1"/>
    </source>
</evidence>
<dbReference type="AlphaFoldDB" id="A0A9D2S3B9"/>
<evidence type="ECO:0000313" key="2">
    <source>
        <dbReference type="Proteomes" id="UP000886803"/>
    </source>
</evidence>